<name>A0A9Q8IN31_9LACO</name>
<proteinExistence type="inferred from homology"/>
<feature type="transmembrane region" description="Helical" evidence="3">
    <location>
        <begin position="163"/>
        <end position="182"/>
    </location>
</feature>
<dbReference type="Proteomes" id="UP000784700">
    <property type="component" value="Unassembled WGS sequence"/>
</dbReference>
<dbReference type="SUPFAM" id="SSF103481">
    <property type="entry name" value="Multidrug resistance efflux transporter EmrE"/>
    <property type="match status" value="2"/>
</dbReference>
<evidence type="ECO:0000256" key="1">
    <source>
        <dbReference type="ARBA" id="ARBA00004127"/>
    </source>
</evidence>
<evidence type="ECO:0000313" key="8">
    <source>
        <dbReference type="Proteomes" id="UP000784700"/>
    </source>
</evidence>
<dbReference type="GO" id="GO:0016020">
    <property type="term" value="C:membrane"/>
    <property type="evidence" value="ECO:0007669"/>
    <property type="project" value="InterPro"/>
</dbReference>
<dbReference type="AlphaFoldDB" id="A0A9Q8IN31"/>
<gene>
    <name evidence="5" type="ORF">DY114_04750</name>
    <name evidence="6" type="ORF">DY130_01105</name>
</gene>
<comment type="similarity">
    <text evidence="2">Belongs to the EamA transporter family.</text>
</comment>
<evidence type="ECO:0000313" key="6">
    <source>
        <dbReference type="EMBL" id="TPR46142.1"/>
    </source>
</evidence>
<dbReference type="Pfam" id="PF00892">
    <property type="entry name" value="EamA"/>
    <property type="match status" value="2"/>
</dbReference>
<feature type="transmembrane region" description="Helical" evidence="3">
    <location>
        <begin position="112"/>
        <end position="129"/>
    </location>
</feature>
<comment type="caution">
    <text evidence="6">The sequence shown here is derived from an EMBL/GenBank/DDBJ whole genome shotgun (WGS) entry which is preliminary data.</text>
</comment>
<keyword evidence="7" id="KW-1185">Reference proteome</keyword>
<sequence length="312" mass="34181">MEKQNKTSENVVKGIFWSSMASTLWGISGVIMQFVSQNEAVPTTWFISVRTLFAGILLLIIGASFVGKHIFDVFKSKESIIRLFIYAIFGLAVNMSTFYVSIQEGNASTATILQYLAPVFIVLYGLIFLHKKPLKADIISFLFALVGVFMIITKGSFSELSVPLIAVVFGLFSAVSAAIYYSVPKPLTQNNSPFVVLGWGTLIAGIGFNLYHPFWNDAPKLNTGIVLGIGGIILIGTIFAFSSVLYSLKFAPSEVSSIVDAVEPVVTIILSIIVFKQIPSFFEALGAVIIIVSIYFLQRSHQKRAKKAPDIR</sequence>
<dbReference type="EMBL" id="QUAV01000003">
    <property type="protein sequence ID" value="TPR24592.1"/>
    <property type="molecule type" value="Genomic_DNA"/>
</dbReference>
<feature type="transmembrane region" description="Helical" evidence="3">
    <location>
        <begin position="12"/>
        <end position="35"/>
    </location>
</feature>
<feature type="transmembrane region" description="Helical" evidence="3">
    <location>
        <begin position="47"/>
        <end position="67"/>
    </location>
</feature>
<feature type="transmembrane region" description="Helical" evidence="3">
    <location>
        <begin position="224"/>
        <end position="246"/>
    </location>
</feature>
<comment type="subcellular location">
    <subcellularLocation>
        <location evidence="1">Endomembrane system</location>
        <topology evidence="1">Multi-pass membrane protein</topology>
    </subcellularLocation>
</comment>
<feature type="domain" description="EamA" evidence="4">
    <location>
        <begin position="13"/>
        <end position="152"/>
    </location>
</feature>
<keyword evidence="3" id="KW-0472">Membrane</keyword>
<dbReference type="GeneID" id="58107722"/>
<feature type="transmembrane region" description="Helical" evidence="3">
    <location>
        <begin position="258"/>
        <end position="275"/>
    </location>
</feature>
<evidence type="ECO:0000259" key="4">
    <source>
        <dbReference type="Pfam" id="PF00892"/>
    </source>
</evidence>
<dbReference type="PANTHER" id="PTHR22911">
    <property type="entry name" value="ACYL-MALONYL CONDENSING ENZYME-RELATED"/>
    <property type="match status" value="1"/>
</dbReference>
<organism evidence="6 8">
    <name type="scientific">Apilactobacillus micheneri</name>
    <dbReference type="NCBI Taxonomy" id="1899430"/>
    <lineage>
        <taxon>Bacteria</taxon>
        <taxon>Bacillati</taxon>
        <taxon>Bacillota</taxon>
        <taxon>Bacilli</taxon>
        <taxon>Lactobacillales</taxon>
        <taxon>Lactobacillaceae</taxon>
        <taxon>Apilactobacillus</taxon>
    </lineage>
</organism>
<feature type="transmembrane region" description="Helical" evidence="3">
    <location>
        <begin position="136"/>
        <end position="157"/>
    </location>
</feature>
<keyword evidence="3" id="KW-0812">Transmembrane</keyword>
<feature type="domain" description="EamA" evidence="4">
    <location>
        <begin position="165"/>
        <end position="297"/>
    </location>
</feature>
<dbReference type="Proteomes" id="UP000777560">
    <property type="component" value="Unassembled WGS sequence"/>
</dbReference>
<keyword evidence="3" id="KW-1133">Transmembrane helix</keyword>
<dbReference type="InterPro" id="IPR037185">
    <property type="entry name" value="EmrE-like"/>
</dbReference>
<reference evidence="6 7" key="1">
    <citation type="submission" date="2018-08" db="EMBL/GenBank/DDBJ databases">
        <title>Comparative genomics of wild bee and flower associated Lactobacillus reveals potential adaptation to the bee host.</title>
        <authorList>
            <person name="Vuong H.Q."/>
            <person name="Mcfrederick Q.S."/>
        </authorList>
    </citation>
    <scope>NUCLEOTIDE SEQUENCE</scope>
    <source>
        <strain evidence="5 7">HV_13</strain>
        <strain evidence="6">HV_63</strain>
    </source>
</reference>
<dbReference type="EMBL" id="QUBG01000001">
    <property type="protein sequence ID" value="TPR46142.1"/>
    <property type="molecule type" value="Genomic_DNA"/>
</dbReference>
<dbReference type="InterPro" id="IPR000620">
    <property type="entry name" value="EamA_dom"/>
</dbReference>
<dbReference type="PANTHER" id="PTHR22911:SF79">
    <property type="entry name" value="MOBA-LIKE NTP TRANSFERASE DOMAIN-CONTAINING PROTEIN"/>
    <property type="match status" value="1"/>
</dbReference>
<evidence type="ECO:0000313" key="7">
    <source>
        <dbReference type="Proteomes" id="UP000777560"/>
    </source>
</evidence>
<feature type="transmembrane region" description="Helical" evidence="3">
    <location>
        <begin position="79"/>
        <end position="100"/>
    </location>
</feature>
<accession>A0A9Q8IN31</accession>
<evidence type="ECO:0000313" key="5">
    <source>
        <dbReference type="EMBL" id="TPR24592.1"/>
    </source>
</evidence>
<protein>
    <submittedName>
        <fullName evidence="6">DMT family transporter</fullName>
    </submittedName>
</protein>
<feature type="transmembrane region" description="Helical" evidence="3">
    <location>
        <begin position="194"/>
        <end position="212"/>
    </location>
</feature>
<evidence type="ECO:0000256" key="2">
    <source>
        <dbReference type="ARBA" id="ARBA00007362"/>
    </source>
</evidence>
<evidence type="ECO:0000256" key="3">
    <source>
        <dbReference type="SAM" id="Phobius"/>
    </source>
</evidence>
<dbReference type="RefSeq" id="WP_105963890.1">
    <property type="nucleotide sequence ID" value="NZ_POSO01000001.1"/>
</dbReference>
<feature type="transmembrane region" description="Helical" evidence="3">
    <location>
        <begin position="281"/>
        <end position="297"/>
    </location>
</feature>